<evidence type="ECO:0000313" key="1">
    <source>
        <dbReference type="EMBL" id="KAJ8772975.1"/>
    </source>
</evidence>
<dbReference type="EMBL" id="JAIWQS010000002">
    <property type="protein sequence ID" value="KAJ8772975.1"/>
    <property type="molecule type" value="Genomic_DNA"/>
</dbReference>
<reference evidence="1 2" key="1">
    <citation type="submission" date="2021-09" db="EMBL/GenBank/DDBJ databases">
        <title>Genomic insights and catalytic innovation underlie evolution of tropane alkaloids biosynthesis.</title>
        <authorList>
            <person name="Wang Y.-J."/>
            <person name="Tian T."/>
            <person name="Huang J.-P."/>
            <person name="Huang S.-X."/>
        </authorList>
    </citation>
    <scope>NUCLEOTIDE SEQUENCE [LARGE SCALE GENOMIC DNA]</scope>
    <source>
        <strain evidence="1">KIB-2018</strain>
        <tissue evidence="1">Leaf</tissue>
    </source>
</reference>
<gene>
    <name evidence="1" type="ORF">K2173_028152</name>
</gene>
<keyword evidence="2" id="KW-1185">Reference proteome</keyword>
<proteinExistence type="predicted"/>
<accession>A0AAV8U173</accession>
<dbReference type="Proteomes" id="UP001159364">
    <property type="component" value="Linkage Group LG02"/>
</dbReference>
<sequence length="309" mass="36179">MKRKQMMITDVDHDVLKHIMILVAKSPDGAANLASVLLVCKFFNKLVHDEAVLKAVAFNDLKVLDRLELFQQYNGLLTRCALVGNENAEYLLSKVILLSCSQLLQEEKESIVEPLSDRKHCERVTNYVSGASAFIAHFGINQPTNSKITLGNTNHYQHVRRFLCRCDPDDFCQMYRHIRDYFLNCTRVVDIRLFMDHIINMRESCASLRDLDRIYTIIDSRNKKRILVNQLEPYKIDRNMDKFKIFSRHFHSFTLLSLQLQFECQKRGFNFRLMFHGDLEELEGAQRKFVADFQMYRDRAISVLDSVLL</sequence>
<evidence type="ECO:0000313" key="2">
    <source>
        <dbReference type="Proteomes" id="UP001159364"/>
    </source>
</evidence>
<organism evidence="1 2">
    <name type="scientific">Erythroxylum novogranatense</name>
    <dbReference type="NCBI Taxonomy" id="1862640"/>
    <lineage>
        <taxon>Eukaryota</taxon>
        <taxon>Viridiplantae</taxon>
        <taxon>Streptophyta</taxon>
        <taxon>Embryophyta</taxon>
        <taxon>Tracheophyta</taxon>
        <taxon>Spermatophyta</taxon>
        <taxon>Magnoliopsida</taxon>
        <taxon>eudicotyledons</taxon>
        <taxon>Gunneridae</taxon>
        <taxon>Pentapetalae</taxon>
        <taxon>rosids</taxon>
        <taxon>fabids</taxon>
        <taxon>Malpighiales</taxon>
        <taxon>Erythroxylaceae</taxon>
        <taxon>Erythroxylum</taxon>
    </lineage>
</organism>
<comment type="caution">
    <text evidence="1">The sequence shown here is derived from an EMBL/GenBank/DDBJ whole genome shotgun (WGS) entry which is preliminary data.</text>
</comment>
<protein>
    <submittedName>
        <fullName evidence="1">Uncharacterized protein</fullName>
    </submittedName>
</protein>
<name>A0AAV8U173_9ROSI</name>
<dbReference type="AlphaFoldDB" id="A0AAV8U173"/>